<dbReference type="EMBL" id="CP003167">
    <property type="protein sequence ID" value="AGB01357.1"/>
    <property type="molecule type" value="Genomic_DNA"/>
</dbReference>
<dbReference type="SUPFAM" id="SSF55248">
    <property type="entry name" value="PCD-like"/>
    <property type="match status" value="1"/>
</dbReference>
<keyword evidence="4" id="KW-0456">Lyase</keyword>
<dbReference type="RefSeq" id="WP_015284321.1">
    <property type="nucleotide sequence ID" value="NC_019943.1"/>
</dbReference>
<dbReference type="STRING" id="593750.Metfor_0277"/>
<evidence type="ECO:0000256" key="1">
    <source>
        <dbReference type="ARBA" id="ARBA00001554"/>
    </source>
</evidence>
<name>L0H9D9_METFS</name>
<dbReference type="PANTHER" id="PTHR12599:SF0">
    <property type="entry name" value="PTERIN-4-ALPHA-CARBINOLAMINE DEHYDRATASE"/>
    <property type="match status" value="1"/>
</dbReference>
<dbReference type="Pfam" id="PF01329">
    <property type="entry name" value="Pterin_4a"/>
    <property type="match status" value="1"/>
</dbReference>
<evidence type="ECO:0000256" key="4">
    <source>
        <dbReference type="ARBA" id="ARBA00023239"/>
    </source>
</evidence>
<dbReference type="HOGENOM" id="CLU_081974_2_2_2"/>
<organism evidence="5 6">
    <name type="scientific">Methanoregula formicica (strain DSM 22288 / NBRC 105244 / SMSP)</name>
    <dbReference type="NCBI Taxonomy" id="593750"/>
    <lineage>
        <taxon>Archaea</taxon>
        <taxon>Methanobacteriati</taxon>
        <taxon>Methanobacteriota</taxon>
        <taxon>Stenosarchaea group</taxon>
        <taxon>Methanomicrobia</taxon>
        <taxon>Methanomicrobiales</taxon>
        <taxon>Methanoregulaceae</taxon>
        <taxon>Methanoregula</taxon>
    </lineage>
</organism>
<sequence length="110" mass="12073">MELAHQKCTTYKAGSPPLTRKDTLEYLAQVPGWTLKNGHISRTFTLADASACIAFFGEIAALATEEGHFPDICMRESRYVDVSLYTYPAGGLTLNDFIIAARLNAKDTAQ</sequence>
<dbReference type="InterPro" id="IPR001533">
    <property type="entry name" value="Pterin_deHydtase"/>
</dbReference>
<dbReference type="OrthoDB" id="10495at2157"/>
<dbReference type="EC" id="4.2.1.96" evidence="3"/>
<keyword evidence="6" id="KW-1185">Reference proteome</keyword>
<dbReference type="AlphaFoldDB" id="L0H9D9"/>
<dbReference type="eggNOG" id="arCOG02939">
    <property type="taxonomic scope" value="Archaea"/>
</dbReference>
<dbReference type="GeneID" id="14308950"/>
<evidence type="ECO:0000256" key="2">
    <source>
        <dbReference type="ARBA" id="ARBA00006472"/>
    </source>
</evidence>
<dbReference type="PANTHER" id="PTHR12599">
    <property type="entry name" value="PTERIN-4-ALPHA-CARBINOLAMINE DEHYDRATASE"/>
    <property type="match status" value="1"/>
</dbReference>
<comment type="catalytic activity">
    <reaction evidence="1">
        <text>(4aS,6R)-4a-hydroxy-L-erythro-5,6,7,8-tetrahydrobiopterin = (6R)-L-erythro-6,7-dihydrobiopterin + H2O</text>
        <dbReference type="Rhea" id="RHEA:11920"/>
        <dbReference type="ChEBI" id="CHEBI:15377"/>
        <dbReference type="ChEBI" id="CHEBI:15642"/>
        <dbReference type="ChEBI" id="CHEBI:43120"/>
        <dbReference type="EC" id="4.2.1.96"/>
    </reaction>
</comment>
<dbReference type="GO" id="GO:0008124">
    <property type="term" value="F:4-alpha-hydroxytetrahydrobiopterin dehydratase activity"/>
    <property type="evidence" value="ECO:0007669"/>
    <property type="project" value="UniProtKB-EC"/>
</dbReference>
<comment type="similarity">
    <text evidence="2">Belongs to the pterin-4-alpha-carbinolamine dehydratase family.</text>
</comment>
<protein>
    <recommendedName>
        <fullName evidence="3">4a-hydroxytetrahydrobiopterin dehydratase</fullName>
        <ecNumber evidence="3">4.2.1.96</ecNumber>
    </recommendedName>
</protein>
<dbReference type="InterPro" id="IPR036428">
    <property type="entry name" value="PCD_sf"/>
</dbReference>
<evidence type="ECO:0000256" key="3">
    <source>
        <dbReference type="ARBA" id="ARBA00013252"/>
    </source>
</evidence>
<reference evidence="6" key="1">
    <citation type="submission" date="2011-12" db="EMBL/GenBank/DDBJ databases">
        <title>Complete sequence of Methanoregula formicicum SMSP.</title>
        <authorList>
            <person name="Lucas S."/>
            <person name="Han J."/>
            <person name="Lapidus A."/>
            <person name="Cheng J.-F."/>
            <person name="Goodwin L."/>
            <person name="Pitluck S."/>
            <person name="Peters L."/>
            <person name="Ovchinnikova G."/>
            <person name="Teshima H."/>
            <person name="Detter J.C."/>
            <person name="Han C."/>
            <person name="Tapia R."/>
            <person name="Land M."/>
            <person name="Hauser L."/>
            <person name="Kyrpides N."/>
            <person name="Ivanova N."/>
            <person name="Pagani I."/>
            <person name="Imachi H."/>
            <person name="Tamaki H."/>
            <person name="Sekiguchi Y."/>
            <person name="Kamagata Y."/>
            <person name="Cadillo-Quiroz H."/>
            <person name="Zinder S."/>
            <person name="Liu W.-T."/>
            <person name="Woyke T."/>
        </authorList>
    </citation>
    <scope>NUCLEOTIDE SEQUENCE [LARGE SCALE GENOMIC DNA]</scope>
    <source>
        <strain evidence="6">DSM 22288 / NBRC 105244 / SMSP</strain>
    </source>
</reference>
<proteinExistence type="inferred from homology"/>
<evidence type="ECO:0000313" key="5">
    <source>
        <dbReference type="EMBL" id="AGB01357.1"/>
    </source>
</evidence>
<reference evidence="5 6" key="2">
    <citation type="journal article" date="2014" name="Genome Announc.">
        <title>Complete Genome Sequence of Methanoregula formicica SMSPT, a Mesophilic Hydrogenotrophic Methanogen Isolated from a Methanogenic Upflow Anaerobic Sludge Blanket Reactor.</title>
        <authorList>
            <person name="Yamamoto K."/>
            <person name="Tamaki H."/>
            <person name="Cadillo-Quiroz H."/>
            <person name="Imachi H."/>
            <person name="Kyrpides N."/>
            <person name="Woyke T."/>
            <person name="Goodwin L."/>
            <person name="Zinder S.H."/>
            <person name="Kamagata Y."/>
            <person name="Liu W.T."/>
        </authorList>
    </citation>
    <scope>NUCLEOTIDE SEQUENCE [LARGE SCALE GENOMIC DNA]</scope>
    <source>
        <strain evidence="6">DSM 22288 / NBRC 105244 / SMSP</strain>
    </source>
</reference>
<dbReference type="KEGG" id="mfo:Metfor_0277"/>
<gene>
    <name evidence="5" type="ordered locus">Metfor_0277</name>
</gene>
<evidence type="ECO:0000313" key="6">
    <source>
        <dbReference type="Proteomes" id="UP000010824"/>
    </source>
</evidence>
<dbReference type="GO" id="GO:0006729">
    <property type="term" value="P:tetrahydrobiopterin biosynthetic process"/>
    <property type="evidence" value="ECO:0007669"/>
    <property type="project" value="InterPro"/>
</dbReference>
<dbReference type="Proteomes" id="UP000010824">
    <property type="component" value="Chromosome"/>
</dbReference>
<dbReference type="Gene3D" id="3.30.1360.20">
    <property type="entry name" value="Transcriptional coactivator/pterin dehydratase"/>
    <property type="match status" value="1"/>
</dbReference>
<accession>L0H9D9</accession>
<dbReference type="InParanoid" id="L0H9D9"/>